<organism evidence="1 2">
    <name type="scientific">Coemansia thaxteri</name>
    <dbReference type="NCBI Taxonomy" id="2663907"/>
    <lineage>
        <taxon>Eukaryota</taxon>
        <taxon>Fungi</taxon>
        <taxon>Fungi incertae sedis</taxon>
        <taxon>Zoopagomycota</taxon>
        <taxon>Kickxellomycotina</taxon>
        <taxon>Kickxellomycetes</taxon>
        <taxon>Kickxellales</taxon>
        <taxon>Kickxellaceae</taxon>
        <taxon>Coemansia</taxon>
    </lineage>
</organism>
<protein>
    <submittedName>
        <fullName evidence="1">Uncharacterized protein</fullName>
    </submittedName>
</protein>
<sequence>VYGANDSLCHTVNSAFHKAPVQVSVSGNPFAVYSDNACVKQVAFVANSNNVYTTVKSGIKSFKIGGNFPPL</sequence>
<proteinExistence type="predicted"/>
<reference evidence="1" key="1">
    <citation type="submission" date="2022-07" db="EMBL/GenBank/DDBJ databases">
        <title>Phylogenomic reconstructions and comparative analyses of Kickxellomycotina fungi.</title>
        <authorList>
            <person name="Reynolds N.K."/>
            <person name="Stajich J.E."/>
            <person name="Barry K."/>
            <person name="Grigoriev I.V."/>
            <person name="Crous P."/>
            <person name="Smith M.E."/>
        </authorList>
    </citation>
    <scope>NUCLEOTIDE SEQUENCE</scope>
    <source>
        <strain evidence="1">IMI 214461</strain>
    </source>
</reference>
<evidence type="ECO:0000313" key="1">
    <source>
        <dbReference type="EMBL" id="KAJ2002158.1"/>
    </source>
</evidence>
<name>A0A9W8EIV7_9FUNG</name>
<evidence type="ECO:0000313" key="2">
    <source>
        <dbReference type="Proteomes" id="UP001150907"/>
    </source>
</evidence>
<dbReference type="Proteomes" id="UP001150907">
    <property type="component" value="Unassembled WGS sequence"/>
</dbReference>
<feature type="non-terminal residue" evidence="1">
    <location>
        <position position="1"/>
    </location>
</feature>
<dbReference type="AlphaFoldDB" id="A0A9W8EIV7"/>
<comment type="caution">
    <text evidence="1">The sequence shown here is derived from an EMBL/GenBank/DDBJ whole genome shotgun (WGS) entry which is preliminary data.</text>
</comment>
<accession>A0A9W8EIV7</accession>
<gene>
    <name evidence="1" type="ORF">H4R26_003753</name>
</gene>
<keyword evidence="2" id="KW-1185">Reference proteome</keyword>
<dbReference type="EMBL" id="JANBQF010000330">
    <property type="protein sequence ID" value="KAJ2002158.1"/>
    <property type="molecule type" value="Genomic_DNA"/>
</dbReference>